<comment type="similarity">
    <text evidence="3 7">Belongs to the peptidase S26 family.</text>
</comment>
<dbReference type="CDD" id="cd06530">
    <property type="entry name" value="S26_SPase_I"/>
    <property type="match status" value="1"/>
</dbReference>
<evidence type="ECO:0000259" key="8">
    <source>
        <dbReference type="Pfam" id="PF10502"/>
    </source>
</evidence>
<reference evidence="9" key="1">
    <citation type="submission" date="2022-06" db="EMBL/GenBank/DDBJ databases">
        <title>Vallitalea longa sp. nov., an anaerobic bacterium isolated from marine sediment.</title>
        <authorList>
            <person name="Hirano S."/>
            <person name="Terahara T."/>
            <person name="Mori K."/>
            <person name="Hamada M."/>
            <person name="Matsumoto R."/>
            <person name="Kobayashi T."/>
        </authorList>
    </citation>
    <scope>NUCLEOTIDE SEQUENCE</scope>
    <source>
        <strain evidence="9">SH18-1</strain>
    </source>
</reference>
<dbReference type="GO" id="GO:0009003">
    <property type="term" value="F:signal peptidase activity"/>
    <property type="evidence" value="ECO:0007669"/>
    <property type="project" value="UniProtKB-EC"/>
</dbReference>
<keyword evidence="7" id="KW-1133">Transmembrane helix</keyword>
<evidence type="ECO:0000256" key="7">
    <source>
        <dbReference type="RuleBase" id="RU362042"/>
    </source>
</evidence>
<name>A0A9W5Y9K1_9FIRM</name>
<dbReference type="Gene3D" id="2.10.109.10">
    <property type="entry name" value="Umud Fragment, subunit A"/>
    <property type="match status" value="1"/>
</dbReference>
<dbReference type="EMBL" id="BRLB01000001">
    <property type="protein sequence ID" value="GKX28550.1"/>
    <property type="molecule type" value="Genomic_DNA"/>
</dbReference>
<keyword evidence="10" id="KW-1185">Reference proteome</keyword>
<protein>
    <recommendedName>
        <fullName evidence="4 7">Signal peptidase I</fullName>
        <ecNumber evidence="4 7">3.4.21.89</ecNumber>
    </recommendedName>
</protein>
<sequence>MNKNSKSRIKMKKMEKLIYRDWIIAFIYALVIVFFISIFIWPMKVKGRSMENTLQDNDYILVSKAITLITKYKYNDLIILNYNDDSITNKIVKRIIGLEGDHIRITDNKVIRNGKILEENYIKGTTTGDIDIFVPEGSVFFLGDNRSISKDSRILGCYDKSKIKGKVIRKL</sequence>
<dbReference type="InterPro" id="IPR019758">
    <property type="entry name" value="Pept_S26A_signal_pept_1_CS"/>
</dbReference>
<dbReference type="InterPro" id="IPR019533">
    <property type="entry name" value="Peptidase_S26"/>
</dbReference>
<dbReference type="EC" id="3.4.21.89" evidence="4 7"/>
<gene>
    <name evidence="9" type="ORF">SH1V18_10300</name>
</gene>
<comment type="catalytic activity">
    <reaction evidence="1 7">
        <text>Cleavage of hydrophobic, N-terminal signal or leader sequences from secreted and periplasmic proteins.</text>
        <dbReference type="EC" id="3.4.21.89"/>
    </reaction>
</comment>
<organism evidence="9 10">
    <name type="scientific">Vallitalea longa</name>
    <dbReference type="NCBI Taxonomy" id="2936439"/>
    <lineage>
        <taxon>Bacteria</taxon>
        <taxon>Bacillati</taxon>
        <taxon>Bacillota</taxon>
        <taxon>Clostridia</taxon>
        <taxon>Lachnospirales</taxon>
        <taxon>Vallitaleaceae</taxon>
        <taxon>Vallitalea</taxon>
    </lineage>
</organism>
<dbReference type="PROSITE" id="PS00761">
    <property type="entry name" value="SPASE_I_3"/>
    <property type="match status" value="1"/>
</dbReference>
<evidence type="ECO:0000256" key="2">
    <source>
        <dbReference type="ARBA" id="ARBA00004401"/>
    </source>
</evidence>
<feature type="active site" evidence="6">
    <location>
        <position position="93"/>
    </location>
</feature>
<evidence type="ECO:0000256" key="1">
    <source>
        <dbReference type="ARBA" id="ARBA00000677"/>
    </source>
</evidence>
<dbReference type="AlphaFoldDB" id="A0A9W5Y9K1"/>
<dbReference type="SUPFAM" id="SSF51306">
    <property type="entry name" value="LexA/Signal peptidase"/>
    <property type="match status" value="1"/>
</dbReference>
<dbReference type="Proteomes" id="UP001144256">
    <property type="component" value="Unassembled WGS sequence"/>
</dbReference>
<dbReference type="NCBIfam" id="TIGR02227">
    <property type="entry name" value="sigpep_I_bact"/>
    <property type="match status" value="1"/>
</dbReference>
<dbReference type="PANTHER" id="PTHR43390:SF1">
    <property type="entry name" value="CHLOROPLAST PROCESSING PEPTIDASE"/>
    <property type="match status" value="1"/>
</dbReference>
<dbReference type="RefSeq" id="WP_281812931.1">
    <property type="nucleotide sequence ID" value="NZ_BRLB01000001.1"/>
</dbReference>
<dbReference type="GO" id="GO:0004252">
    <property type="term" value="F:serine-type endopeptidase activity"/>
    <property type="evidence" value="ECO:0007669"/>
    <property type="project" value="InterPro"/>
</dbReference>
<evidence type="ECO:0000313" key="9">
    <source>
        <dbReference type="EMBL" id="GKX28550.1"/>
    </source>
</evidence>
<dbReference type="Pfam" id="PF10502">
    <property type="entry name" value="Peptidase_S26"/>
    <property type="match status" value="1"/>
</dbReference>
<dbReference type="GO" id="GO:0006465">
    <property type="term" value="P:signal peptide processing"/>
    <property type="evidence" value="ECO:0007669"/>
    <property type="project" value="InterPro"/>
</dbReference>
<dbReference type="InterPro" id="IPR036286">
    <property type="entry name" value="LexA/Signal_pep-like_sf"/>
</dbReference>
<accession>A0A9W5Y9K1</accession>
<evidence type="ECO:0000256" key="6">
    <source>
        <dbReference type="PIRSR" id="PIRSR600223-1"/>
    </source>
</evidence>
<dbReference type="GO" id="GO:0005886">
    <property type="term" value="C:plasma membrane"/>
    <property type="evidence" value="ECO:0007669"/>
    <property type="project" value="UniProtKB-SubCell"/>
</dbReference>
<dbReference type="InterPro" id="IPR000223">
    <property type="entry name" value="Pept_S26A_signal_pept_1"/>
</dbReference>
<keyword evidence="5 7" id="KW-0378">Hydrolase</keyword>
<feature type="active site" evidence="6">
    <location>
        <position position="49"/>
    </location>
</feature>
<evidence type="ECO:0000256" key="5">
    <source>
        <dbReference type="ARBA" id="ARBA00022801"/>
    </source>
</evidence>
<comment type="caution">
    <text evidence="9">The sequence shown here is derived from an EMBL/GenBank/DDBJ whole genome shotgun (WGS) entry which is preliminary data.</text>
</comment>
<dbReference type="PANTHER" id="PTHR43390">
    <property type="entry name" value="SIGNAL PEPTIDASE I"/>
    <property type="match status" value="1"/>
</dbReference>
<comment type="subcellular location">
    <subcellularLocation>
        <location evidence="2">Cell membrane</location>
        <topology evidence="2">Single-pass type II membrane protein</topology>
    </subcellularLocation>
    <subcellularLocation>
        <location evidence="7">Membrane</location>
        <topology evidence="7">Single-pass type II membrane protein</topology>
    </subcellularLocation>
</comment>
<evidence type="ECO:0000256" key="3">
    <source>
        <dbReference type="ARBA" id="ARBA00009370"/>
    </source>
</evidence>
<keyword evidence="7" id="KW-0472">Membrane</keyword>
<evidence type="ECO:0000313" key="10">
    <source>
        <dbReference type="Proteomes" id="UP001144256"/>
    </source>
</evidence>
<feature type="transmembrane region" description="Helical" evidence="7">
    <location>
        <begin position="21"/>
        <end position="41"/>
    </location>
</feature>
<evidence type="ECO:0000256" key="4">
    <source>
        <dbReference type="ARBA" id="ARBA00013208"/>
    </source>
</evidence>
<keyword evidence="7" id="KW-0812">Transmembrane</keyword>
<dbReference type="PRINTS" id="PR00727">
    <property type="entry name" value="LEADERPTASE"/>
</dbReference>
<feature type="domain" description="Peptidase S26" evidence="8">
    <location>
        <begin position="20"/>
        <end position="167"/>
    </location>
</feature>
<keyword evidence="7" id="KW-0645">Protease</keyword>
<proteinExistence type="inferred from homology"/>